<feature type="compositionally biased region" description="Low complexity" evidence="1">
    <location>
        <begin position="142"/>
        <end position="159"/>
    </location>
</feature>
<dbReference type="EMBL" id="LAZR01034849">
    <property type="protein sequence ID" value="KKL39750.1"/>
    <property type="molecule type" value="Genomic_DNA"/>
</dbReference>
<proteinExistence type="predicted"/>
<evidence type="ECO:0000313" key="2">
    <source>
        <dbReference type="EMBL" id="KKL39750.1"/>
    </source>
</evidence>
<comment type="caution">
    <text evidence="2">The sequence shown here is derived from an EMBL/GenBank/DDBJ whole genome shotgun (WGS) entry which is preliminary data.</text>
</comment>
<organism evidence="2">
    <name type="scientific">marine sediment metagenome</name>
    <dbReference type="NCBI Taxonomy" id="412755"/>
    <lineage>
        <taxon>unclassified sequences</taxon>
        <taxon>metagenomes</taxon>
        <taxon>ecological metagenomes</taxon>
    </lineage>
</organism>
<reference evidence="2" key="1">
    <citation type="journal article" date="2015" name="Nature">
        <title>Complex archaea that bridge the gap between prokaryotes and eukaryotes.</title>
        <authorList>
            <person name="Spang A."/>
            <person name="Saw J.H."/>
            <person name="Jorgensen S.L."/>
            <person name="Zaremba-Niedzwiedzka K."/>
            <person name="Martijn J."/>
            <person name="Lind A.E."/>
            <person name="van Eijk R."/>
            <person name="Schleper C."/>
            <person name="Guy L."/>
            <person name="Ettema T.J."/>
        </authorList>
    </citation>
    <scope>NUCLEOTIDE SEQUENCE</scope>
</reference>
<sequence length="280" mass="28642">MFNTAEQLAPRLAPSDMFTRFVGGLDLETPTWTIAPGVLRDALNYEIAVEDGYQDIKGYERFDGQAAPSSASFTILDVTITGTLAVADIVTGASTGATGVIVAIATYPDDAAQSYLVLTKVTGTWNNAAEDVVSGGAGGATPAHEPGGHAPTGHAPGRHMPAGDVAPGSAVQANTDAEGYADSAPTSKLTAQYKNLAADAYRTDIAVVSGEGDVWGGFSLGALKYSLRNKVGGALAGLYKSDAAGWTEVDLGREIAFTSGGTYEILEGDVITGNTSTNTA</sequence>
<accession>A0A0F9CRU6</accession>
<feature type="region of interest" description="Disordered" evidence="1">
    <location>
        <begin position="133"/>
        <end position="170"/>
    </location>
</feature>
<evidence type="ECO:0000256" key="1">
    <source>
        <dbReference type="SAM" id="MobiDB-lite"/>
    </source>
</evidence>
<gene>
    <name evidence="2" type="ORF">LCGC14_2368080</name>
</gene>
<dbReference type="AlphaFoldDB" id="A0A0F9CRU6"/>
<name>A0A0F9CRU6_9ZZZZ</name>
<protein>
    <submittedName>
        <fullName evidence="2">Uncharacterized protein</fullName>
    </submittedName>
</protein>
<feature type="non-terminal residue" evidence="2">
    <location>
        <position position="280"/>
    </location>
</feature>